<accession>A0A8R1V1J5</accession>
<reference evidence="1" key="2">
    <citation type="submission" date="2022-06" db="UniProtKB">
        <authorList>
            <consortium name="EnsemblMetazoa"/>
        </authorList>
    </citation>
    <scope>IDENTIFICATION</scope>
    <source>
        <strain evidence="1">PS312</strain>
    </source>
</reference>
<evidence type="ECO:0000313" key="2">
    <source>
        <dbReference type="Proteomes" id="UP000005239"/>
    </source>
</evidence>
<reference evidence="2" key="1">
    <citation type="journal article" date="2008" name="Nat. Genet.">
        <title>The Pristionchus pacificus genome provides a unique perspective on nematode lifestyle and parasitism.</title>
        <authorList>
            <person name="Dieterich C."/>
            <person name="Clifton S.W."/>
            <person name="Schuster L.N."/>
            <person name="Chinwalla A."/>
            <person name="Delehaunty K."/>
            <person name="Dinkelacker I."/>
            <person name="Fulton L."/>
            <person name="Fulton R."/>
            <person name="Godfrey J."/>
            <person name="Minx P."/>
            <person name="Mitreva M."/>
            <person name="Roeseler W."/>
            <person name="Tian H."/>
            <person name="Witte H."/>
            <person name="Yang S.P."/>
            <person name="Wilson R.K."/>
            <person name="Sommer R.J."/>
        </authorList>
    </citation>
    <scope>NUCLEOTIDE SEQUENCE [LARGE SCALE GENOMIC DNA]</scope>
    <source>
        <strain evidence="2">PS312</strain>
    </source>
</reference>
<protein>
    <submittedName>
        <fullName evidence="1">Uncharacterized protein</fullName>
    </submittedName>
</protein>
<dbReference type="AlphaFoldDB" id="A0A2A6C1A6"/>
<name>A0A2A6C1A6_PRIPA</name>
<gene>
    <name evidence="1" type="primary">WBGene00284282</name>
</gene>
<keyword evidence="2" id="KW-1185">Reference proteome</keyword>
<sequence length="59" mass="6693">MQTILAAKIAANHIFHTLDKKVWFTAQIEKSDASDRDDIIGLYTLCGRGYHFQIINLDA</sequence>
<organism evidence="1 2">
    <name type="scientific">Pristionchus pacificus</name>
    <name type="common">Parasitic nematode worm</name>
    <dbReference type="NCBI Taxonomy" id="54126"/>
    <lineage>
        <taxon>Eukaryota</taxon>
        <taxon>Metazoa</taxon>
        <taxon>Ecdysozoa</taxon>
        <taxon>Nematoda</taxon>
        <taxon>Chromadorea</taxon>
        <taxon>Rhabditida</taxon>
        <taxon>Rhabditina</taxon>
        <taxon>Diplogasteromorpha</taxon>
        <taxon>Diplogasteroidea</taxon>
        <taxon>Neodiplogasteridae</taxon>
        <taxon>Pristionchus</taxon>
    </lineage>
</organism>
<dbReference type="EnsemblMetazoa" id="PPA45913.1">
    <property type="protein sequence ID" value="PPA45913.1"/>
    <property type="gene ID" value="WBGene00284282"/>
</dbReference>
<evidence type="ECO:0000313" key="1">
    <source>
        <dbReference type="EnsemblMetazoa" id="PPA45913.1"/>
    </source>
</evidence>
<dbReference type="Proteomes" id="UP000005239">
    <property type="component" value="Unassembled WGS sequence"/>
</dbReference>
<proteinExistence type="predicted"/>
<accession>A0A2A6C1A6</accession>